<feature type="domain" description="EamA" evidence="7">
    <location>
        <begin position="161"/>
        <end position="292"/>
    </location>
</feature>
<evidence type="ECO:0000256" key="6">
    <source>
        <dbReference type="SAM" id="Phobius"/>
    </source>
</evidence>
<feature type="transmembrane region" description="Helical" evidence="6">
    <location>
        <begin position="129"/>
        <end position="150"/>
    </location>
</feature>
<evidence type="ECO:0000313" key="8">
    <source>
        <dbReference type="EMBL" id="RJG39466.1"/>
    </source>
</evidence>
<name>A0A418YAB5_9GAMM</name>
<feature type="domain" description="EamA" evidence="7">
    <location>
        <begin position="11"/>
        <end position="145"/>
    </location>
</feature>
<dbReference type="EMBL" id="QZCH01000035">
    <property type="protein sequence ID" value="RJG39466.1"/>
    <property type="molecule type" value="Genomic_DNA"/>
</dbReference>
<feature type="transmembrane region" description="Helical" evidence="6">
    <location>
        <begin position="12"/>
        <end position="33"/>
    </location>
</feature>
<dbReference type="InterPro" id="IPR000620">
    <property type="entry name" value="EamA_dom"/>
</dbReference>
<keyword evidence="2" id="KW-1003">Cell membrane</keyword>
<reference evidence="8 9" key="2">
    <citation type="submission" date="2019-01" db="EMBL/GenBank/DDBJ databases">
        <title>Motilimonas pumilus sp. nov., isolated from the gut of sea cucumber (Apostichopus japonicus).</title>
        <authorList>
            <person name="Wang F.-Q."/>
            <person name="Ren L.-H."/>
            <person name="Lin Y.-W."/>
            <person name="Sun G.-H."/>
            <person name="Du Z.-J."/>
            <person name="Zhao J.-X."/>
            <person name="Liu X.-J."/>
            <person name="Liu L.-J."/>
        </authorList>
    </citation>
    <scope>NUCLEOTIDE SEQUENCE [LARGE SCALE GENOMIC DNA]</scope>
    <source>
        <strain evidence="8 9">PLHSC7-2</strain>
    </source>
</reference>
<sequence length="311" mass="33808">MHQVSGKAGLGFGLAMITTLLWGVLPIALQALLIDTDAATISFVRFASAGVCLMLWLFFNKQLPSRWLIKGQVGPLLALAILGLAANYAFCLLALAFISAASFQVLIQLAPVLLIIAGVVFFRESFSRYQAAGLLVVITGLILFFNQRWLALFGELSHDSLGLLYTLAAAVTWAIYGVAQKQLLKAFKSSQIMMIIYLAAALLFAPFISMPEISETQITFWYILLFCCGNTLVAYGCFAEALNHWAASKVSAVLAMVPVVTVLFAYCGQWLWPDMPQIEFNVFTVFGILLVVTGILTLTLAKSKTRAADGA</sequence>
<dbReference type="SUPFAM" id="SSF103481">
    <property type="entry name" value="Multidrug resistance efflux transporter EmrE"/>
    <property type="match status" value="2"/>
</dbReference>
<feature type="transmembrane region" description="Helical" evidence="6">
    <location>
        <begin position="105"/>
        <end position="122"/>
    </location>
</feature>
<dbReference type="InterPro" id="IPR037185">
    <property type="entry name" value="EmrE-like"/>
</dbReference>
<feature type="transmembrane region" description="Helical" evidence="6">
    <location>
        <begin position="39"/>
        <end position="59"/>
    </location>
</feature>
<keyword evidence="5 6" id="KW-0472">Membrane</keyword>
<keyword evidence="3 6" id="KW-0812">Transmembrane</keyword>
<keyword evidence="4 6" id="KW-1133">Transmembrane helix</keyword>
<evidence type="ECO:0000259" key="7">
    <source>
        <dbReference type="Pfam" id="PF00892"/>
    </source>
</evidence>
<evidence type="ECO:0000313" key="9">
    <source>
        <dbReference type="Proteomes" id="UP000283255"/>
    </source>
</evidence>
<dbReference type="InterPro" id="IPR050638">
    <property type="entry name" value="AA-Vitamin_Transporters"/>
</dbReference>
<dbReference type="RefSeq" id="WP_119912244.1">
    <property type="nucleotide sequence ID" value="NZ_QZCH01000035.1"/>
</dbReference>
<dbReference type="AlphaFoldDB" id="A0A418YAB5"/>
<evidence type="ECO:0000256" key="3">
    <source>
        <dbReference type="ARBA" id="ARBA00022692"/>
    </source>
</evidence>
<comment type="subcellular location">
    <subcellularLocation>
        <location evidence="1">Cell membrane</location>
        <topology evidence="1">Multi-pass membrane protein</topology>
    </subcellularLocation>
</comment>
<accession>A0A418YAB5</accession>
<protein>
    <submittedName>
        <fullName evidence="8">DMT family transporter</fullName>
    </submittedName>
</protein>
<gene>
    <name evidence="8" type="ORF">D1Z90_18300</name>
</gene>
<dbReference type="OrthoDB" id="8479066at2"/>
<feature type="transmembrane region" description="Helical" evidence="6">
    <location>
        <begin position="162"/>
        <end position="179"/>
    </location>
</feature>
<organism evidence="8 9">
    <name type="scientific">Motilimonas pumila</name>
    <dbReference type="NCBI Taxonomy" id="2303987"/>
    <lineage>
        <taxon>Bacteria</taxon>
        <taxon>Pseudomonadati</taxon>
        <taxon>Pseudomonadota</taxon>
        <taxon>Gammaproteobacteria</taxon>
        <taxon>Alteromonadales</taxon>
        <taxon>Alteromonadales genera incertae sedis</taxon>
        <taxon>Motilimonas</taxon>
    </lineage>
</organism>
<evidence type="ECO:0000256" key="2">
    <source>
        <dbReference type="ARBA" id="ARBA00022475"/>
    </source>
</evidence>
<dbReference type="PANTHER" id="PTHR32322">
    <property type="entry name" value="INNER MEMBRANE TRANSPORTER"/>
    <property type="match status" value="1"/>
</dbReference>
<feature type="transmembrane region" description="Helical" evidence="6">
    <location>
        <begin position="250"/>
        <end position="272"/>
    </location>
</feature>
<reference evidence="8 9" key="1">
    <citation type="submission" date="2018-09" db="EMBL/GenBank/DDBJ databases">
        <authorList>
            <person name="Wang F."/>
        </authorList>
    </citation>
    <scope>NUCLEOTIDE SEQUENCE [LARGE SCALE GENOMIC DNA]</scope>
    <source>
        <strain evidence="8 9">PLHSC7-2</strain>
    </source>
</reference>
<dbReference type="Proteomes" id="UP000283255">
    <property type="component" value="Unassembled WGS sequence"/>
</dbReference>
<dbReference type="PANTHER" id="PTHR32322:SF18">
    <property type="entry name" value="S-ADENOSYLMETHIONINE_S-ADENOSYLHOMOCYSTEINE TRANSPORTER"/>
    <property type="match status" value="1"/>
</dbReference>
<evidence type="ECO:0000256" key="4">
    <source>
        <dbReference type="ARBA" id="ARBA00022989"/>
    </source>
</evidence>
<feature type="transmembrane region" description="Helical" evidence="6">
    <location>
        <begin position="79"/>
        <end position="99"/>
    </location>
</feature>
<evidence type="ECO:0000256" key="1">
    <source>
        <dbReference type="ARBA" id="ARBA00004651"/>
    </source>
</evidence>
<feature type="transmembrane region" description="Helical" evidence="6">
    <location>
        <begin position="220"/>
        <end position="238"/>
    </location>
</feature>
<keyword evidence="9" id="KW-1185">Reference proteome</keyword>
<dbReference type="GO" id="GO:0005886">
    <property type="term" value="C:plasma membrane"/>
    <property type="evidence" value="ECO:0007669"/>
    <property type="project" value="UniProtKB-SubCell"/>
</dbReference>
<comment type="caution">
    <text evidence="8">The sequence shown here is derived from an EMBL/GenBank/DDBJ whole genome shotgun (WGS) entry which is preliminary data.</text>
</comment>
<proteinExistence type="predicted"/>
<dbReference type="Pfam" id="PF00892">
    <property type="entry name" value="EamA"/>
    <property type="match status" value="2"/>
</dbReference>
<feature type="transmembrane region" description="Helical" evidence="6">
    <location>
        <begin position="191"/>
        <end position="208"/>
    </location>
</feature>
<feature type="transmembrane region" description="Helical" evidence="6">
    <location>
        <begin position="278"/>
        <end position="301"/>
    </location>
</feature>
<evidence type="ECO:0000256" key="5">
    <source>
        <dbReference type="ARBA" id="ARBA00023136"/>
    </source>
</evidence>